<evidence type="ECO:0000313" key="2">
    <source>
        <dbReference type="Proteomes" id="UP000254343"/>
    </source>
</evidence>
<dbReference type="EMBL" id="UIGB01000001">
    <property type="protein sequence ID" value="SUU86665.1"/>
    <property type="molecule type" value="Genomic_DNA"/>
</dbReference>
<dbReference type="Proteomes" id="UP000254343">
    <property type="component" value="Unassembled WGS sequence"/>
</dbReference>
<organism evidence="1 2">
    <name type="scientific">Afipia felis</name>
    <name type="common">Cat scratch disease bacillus</name>
    <dbReference type="NCBI Taxonomy" id="1035"/>
    <lineage>
        <taxon>Bacteria</taxon>
        <taxon>Pseudomonadati</taxon>
        <taxon>Pseudomonadota</taxon>
        <taxon>Alphaproteobacteria</taxon>
        <taxon>Hyphomicrobiales</taxon>
        <taxon>Nitrobacteraceae</taxon>
        <taxon>Afipia</taxon>
    </lineage>
</organism>
<sequence length="95" mass="10285">MAVMKAHERVIAISVFEALDKAHLVPGDANLTKAGALALPEHGTLGDLFRENTFVAIRNLRQSIDEGEDHERLEALYAAALAAACLWAEARSESD</sequence>
<dbReference type="RefSeq" id="WP_002717488.1">
    <property type="nucleotide sequence ID" value="NZ_UFSI01000001.1"/>
</dbReference>
<name>A0A380WEU5_AFIFE</name>
<gene>
    <name evidence="1" type="ORF">NCTC12722_03895</name>
</gene>
<reference evidence="1 2" key="1">
    <citation type="submission" date="2018-06" db="EMBL/GenBank/DDBJ databases">
        <authorList>
            <consortium name="Pathogen Informatics"/>
            <person name="Doyle S."/>
        </authorList>
    </citation>
    <scope>NUCLEOTIDE SEQUENCE [LARGE SCALE GENOMIC DNA]</scope>
    <source>
        <strain evidence="1 2">NCTC12722</strain>
    </source>
</reference>
<protein>
    <recommendedName>
        <fullName evidence="3">CRISPR type III-B/RAMP module-associated protein Cmr5</fullName>
    </recommendedName>
</protein>
<accession>A0A380WEU5</accession>
<dbReference type="AlphaFoldDB" id="A0A380WEU5"/>
<evidence type="ECO:0000313" key="1">
    <source>
        <dbReference type="EMBL" id="SUU86665.1"/>
    </source>
</evidence>
<proteinExistence type="predicted"/>
<evidence type="ECO:0008006" key="3">
    <source>
        <dbReference type="Google" id="ProtNLM"/>
    </source>
</evidence>